<sequence length="119" mass="14064">MYDSPRVRRVRFYKSETGNPVAREEFFALEEEGQAALGDLFRRYEHGLENRGEIKAVGKGLLEFRTHVRNNPYRAYFFQDGPKYVIVTLCVYKNQEKARKSDLDLARQRMDAWRKRGGK</sequence>
<name>A0A1C6RVI7_9ACTN</name>
<proteinExistence type="predicted"/>
<evidence type="ECO:0000313" key="2">
    <source>
        <dbReference type="Proteomes" id="UP000199699"/>
    </source>
</evidence>
<dbReference type="RefSeq" id="WP_091080425.1">
    <property type="nucleotide sequence ID" value="NZ_FMHT01000003.1"/>
</dbReference>
<dbReference type="AlphaFoldDB" id="A0A1C6RVI7"/>
<dbReference type="STRING" id="145857.GA0070616_2241"/>
<dbReference type="OrthoDB" id="5192540at2"/>
<keyword evidence="2" id="KW-1185">Reference proteome</keyword>
<dbReference type="Pfam" id="PF05973">
    <property type="entry name" value="Gp49"/>
    <property type="match status" value="1"/>
</dbReference>
<dbReference type="InterPro" id="IPR009241">
    <property type="entry name" value="HigB-like"/>
</dbReference>
<gene>
    <name evidence="1" type="ORF">GA0070616_2241</name>
</gene>
<protein>
    <submittedName>
        <fullName evidence="1">Phage-related protein</fullName>
    </submittedName>
</protein>
<dbReference type="Proteomes" id="UP000199699">
    <property type="component" value="Unassembled WGS sequence"/>
</dbReference>
<organism evidence="1 2">
    <name type="scientific">Micromonospora nigra</name>
    <dbReference type="NCBI Taxonomy" id="145857"/>
    <lineage>
        <taxon>Bacteria</taxon>
        <taxon>Bacillati</taxon>
        <taxon>Actinomycetota</taxon>
        <taxon>Actinomycetes</taxon>
        <taxon>Micromonosporales</taxon>
        <taxon>Micromonosporaceae</taxon>
        <taxon>Micromonospora</taxon>
    </lineage>
</organism>
<accession>A0A1C6RVI7</accession>
<reference evidence="1 2" key="1">
    <citation type="submission" date="2016-06" db="EMBL/GenBank/DDBJ databases">
        <authorList>
            <person name="Kjaerup R.B."/>
            <person name="Dalgaard T.S."/>
            <person name="Juul-Madsen H.R."/>
        </authorList>
    </citation>
    <scope>NUCLEOTIDE SEQUENCE [LARGE SCALE GENOMIC DNA]</scope>
    <source>
        <strain evidence="1 2">DSM 43818</strain>
    </source>
</reference>
<dbReference type="EMBL" id="FMHT01000003">
    <property type="protein sequence ID" value="SCL21227.1"/>
    <property type="molecule type" value="Genomic_DNA"/>
</dbReference>
<evidence type="ECO:0000313" key="1">
    <source>
        <dbReference type="EMBL" id="SCL21227.1"/>
    </source>
</evidence>